<evidence type="ECO:0000313" key="2">
    <source>
        <dbReference type="EMBL" id="MDP7739251.1"/>
    </source>
</evidence>
<evidence type="ECO:0000313" key="3">
    <source>
        <dbReference type="Proteomes" id="UP001229081"/>
    </source>
</evidence>
<protein>
    <submittedName>
        <fullName evidence="2">Uncharacterized protein</fullName>
    </submittedName>
</protein>
<dbReference type="EMBL" id="JAUFSA010000004">
    <property type="protein sequence ID" value="MDP7739251.1"/>
    <property type="molecule type" value="Genomic_DNA"/>
</dbReference>
<feature type="compositionally biased region" description="Low complexity" evidence="1">
    <location>
        <begin position="49"/>
        <end position="67"/>
    </location>
</feature>
<sequence length="208" mass="22245">MITRRLAARWWWLRAWLRRVPPRVRLGAAAAVMAMAGLLWQYSSHHGAADHSAPPAAAPSTATAVAPRPGGATEWGEDPDVGQIAAPTVAPELASIEAAREVAQRFATNFGSPNGDRDNWLARIDGDVSAQLMEQYRLTDIRNLTQATLTSLQGPVSARDGAAAFRATYSDESHIEIRLELSAEGWKVVNVLPLPAAAVTEPPGPGGR</sequence>
<dbReference type="RefSeq" id="WP_133437139.1">
    <property type="nucleotide sequence ID" value="NZ_JAUFSA010000004.1"/>
</dbReference>
<feature type="region of interest" description="Disordered" evidence="1">
    <location>
        <begin position="49"/>
        <end position="74"/>
    </location>
</feature>
<gene>
    <name evidence="2" type="ORF">QXL92_31450</name>
</gene>
<comment type="caution">
    <text evidence="2">The sequence shown here is derived from an EMBL/GenBank/DDBJ whole genome shotgun (WGS) entry which is preliminary data.</text>
</comment>
<organism evidence="2 3">
    <name type="scientific">Mycobacterium paragordonae</name>
    <dbReference type="NCBI Taxonomy" id="1389713"/>
    <lineage>
        <taxon>Bacteria</taxon>
        <taxon>Bacillati</taxon>
        <taxon>Actinomycetota</taxon>
        <taxon>Actinomycetes</taxon>
        <taxon>Mycobacteriales</taxon>
        <taxon>Mycobacteriaceae</taxon>
        <taxon>Mycobacterium</taxon>
    </lineage>
</organism>
<accession>A0AAJ1W6Z7</accession>
<reference evidence="2" key="1">
    <citation type="submission" date="2023-06" db="EMBL/GenBank/DDBJ databases">
        <title>Identification of two novel mycobacterium reveal diversities and complexities of Mycobacterium gordonae clade.</title>
        <authorList>
            <person name="Matsumoto Y."/>
            <person name="Nakamura S."/>
            <person name="Motooka D."/>
            <person name="Fukushima K."/>
        </authorList>
    </citation>
    <scope>NUCLEOTIDE SEQUENCE</scope>
    <source>
        <strain evidence="2">TY812</strain>
    </source>
</reference>
<dbReference type="AlphaFoldDB" id="A0AAJ1W6Z7"/>
<proteinExistence type="predicted"/>
<name>A0AAJ1W6Z7_9MYCO</name>
<evidence type="ECO:0000256" key="1">
    <source>
        <dbReference type="SAM" id="MobiDB-lite"/>
    </source>
</evidence>
<dbReference type="Proteomes" id="UP001229081">
    <property type="component" value="Unassembled WGS sequence"/>
</dbReference>